<gene>
    <name evidence="1" type="ORF">RRG08_007965</name>
</gene>
<comment type="caution">
    <text evidence="1">The sequence shown here is derived from an EMBL/GenBank/DDBJ whole genome shotgun (WGS) entry which is preliminary data.</text>
</comment>
<dbReference type="Proteomes" id="UP001283361">
    <property type="component" value="Unassembled WGS sequence"/>
</dbReference>
<evidence type="ECO:0000313" key="1">
    <source>
        <dbReference type="EMBL" id="KAK3773478.1"/>
    </source>
</evidence>
<dbReference type="EMBL" id="JAWDGP010003536">
    <property type="protein sequence ID" value="KAK3773478.1"/>
    <property type="molecule type" value="Genomic_DNA"/>
</dbReference>
<sequence>MTTGRGASLIPAKTLEWAWWWGQLPQVPPGVSIVQTLTAVRDLHSQVPMVLPGLSAPRLFTAGLRSPGSDFAFQAVKIIGKGRGVNRKQFPTVIGKGLRCPKMFETVRQGKTEQ</sequence>
<protein>
    <submittedName>
        <fullName evidence="1">Uncharacterized protein</fullName>
    </submittedName>
</protein>
<keyword evidence="2" id="KW-1185">Reference proteome</keyword>
<accession>A0AAE0ZQJ3</accession>
<evidence type="ECO:0000313" key="2">
    <source>
        <dbReference type="Proteomes" id="UP001283361"/>
    </source>
</evidence>
<reference evidence="1" key="1">
    <citation type="journal article" date="2023" name="G3 (Bethesda)">
        <title>A reference genome for the long-term kleptoplast-retaining sea slug Elysia crispata morphotype clarki.</title>
        <authorList>
            <person name="Eastman K.E."/>
            <person name="Pendleton A.L."/>
            <person name="Shaikh M.A."/>
            <person name="Suttiyut T."/>
            <person name="Ogas R."/>
            <person name="Tomko P."/>
            <person name="Gavelis G."/>
            <person name="Widhalm J.R."/>
            <person name="Wisecaver J.H."/>
        </authorList>
    </citation>
    <scope>NUCLEOTIDE SEQUENCE</scope>
    <source>
        <strain evidence="1">ECLA1</strain>
    </source>
</reference>
<name>A0AAE0ZQJ3_9GAST</name>
<dbReference type="AlphaFoldDB" id="A0AAE0ZQJ3"/>
<organism evidence="1 2">
    <name type="scientific">Elysia crispata</name>
    <name type="common">lettuce slug</name>
    <dbReference type="NCBI Taxonomy" id="231223"/>
    <lineage>
        <taxon>Eukaryota</taxon>
        <taxon>Metazoa</taxon>
        <taxon>Spiralia</taxon>
        <taxon>Lophotrochozoa</taxon>
        <taxon>Mollusca</taxon>
        <taxon>Gastropoda</taxon>
        <taxon>Heterobranchia</taxon>
        <taxon>Euthyneura</taxon>
        <taxon>Panpulmonata</taxon>
        <taxon>Sacoglossa</taxon>
        <taxon>Placobranchoidea</taxon>
        <taxon>Plakobranchidae</taxon>
        <taxon>Elysia</taxon>
    </lineage>
</organism>
<proteinExistence type="predicted"/>